<dbReference type="InterPro" id="IPR005121">
    <property type="entry name" value="Fdx_antiC-bd"/>
</dbReference>
<evidence type="ECO:0000256" key="13">
    <source>
        <dbReference type="ARBA" id="ARBA00023146"/>
    </source>
</evidence>
<dbReference type="PROSITE" id="PS51483">
    <property type="entry name" value="B5"/>
    <property type="match status" value="1"/>
</dbReference>
<keyword evidence="4" id="KW-0436">Ligase</keyword>
<name>A0A1J5GAP5_9BACT</name>
<evidence type="ECO:0000256" key="10">
    <source>
        <dbReference type="ARBA" id="ARBA00022840"/>
    </source>
</evidence>
<keyword evidence="6" id="KW-0479">Metal-binding</keyword>
<dbReference type="InterPro" id="IPR005146">
    <property type="entry name" value="B3/B4_tRNA-bd"/>
</dbReference>
<dbReference type="SMART" id="SM00896">
    <property type="entry name" value="FDX-ACB"/>
    <property type="match status" value="1"/>
</dbReference>
<dbReference type="Pfam" id="PF03484">
    <property type="entry name" value="B5"/>
    <property type="match status" value="1"/>
</dbReference>
<dbReference type="SUPFAM" id="SSF55681">
    <property type="entry name" value="Class II aaRS and biotin synthetases"/>
    <property type="match status" value="1"/>
</dbReference>
<evidence type="ECO:0000256" key="2">
    <source>
        <dbReference type="ARBA" id="ARBA00007074"/>
    </source>
</evidence>
<evidence type="ECO:0000256" key="6">
    <source>
        <dbReference type="ARBA" id="ARBA00022723"/>
    </source>
</evidence>
<dbReference type="Gene3D" id="3.30.930.10">
    <property type="entry name" value="Bira Bifunctional Protein, Domain 2"/>
    <property type="match status" value="1"/>
</dbReference>
<protein>
    <recommendedName>
        <fullName evidence="3">phenylalanine--tRNA ligase</fullName>
        <ecNumber evidence="3">6.1.1.20</ecNumber>
    </recommendedName>
</protein>
<dbReference type="Pfam" id="PF03483">
    <property type="entry name" value="B3_4"/>
    <property type="match status" value="1"/>
</dbReference>
<evidence type="ECO:0000313" key="17">
    <source>
        <dbReference type="EMBL" id="OIP65695.1"/>
    </source>
</evidence>
<evidence type="ECO:0000256" key="5">
    <source>
        <dbReference type="ARBA" id="ARBA00022670"/>
    </source>
</evidence>
<evidence type="ECO:0000256" key="3">
    <source>
        <dbReference type="ARBA" id="ARBA00012814"/>
    </source>
</evidence>
<keyword evidence="13" id="KW-0030">Aminoacyl-tRNA synthetase</keyword>
<dbReference type="Gene3D" id="3.30.56.10">
    <property type="match status" value="2"/>
</dbReference>
<dbReference type="InterPro" id="IPR045060">
    <property type="entry name" value="Phe-tRNA-ligase_IIc_bsu"/>
</dbReference>
<dbReference type="SUPFAM" id="SSF46955">
    <property type="entry name" value="Putative DNA-binding domain"/>
    <property type="match status" value="2"/>
</dbReference>
<dbReference type="InterPro" id="IPR005147">
    <property type="entry name" value="tRNA_synthase_B5-dom"/>
</dbReference>
<dbReference type="GO" id="GO:0009328">
    <property type="term" value="C:phenylalanine-tRNA ligase complex"/>
    <property type="evidence" value="ECO:0007669"/>
    <property type="project" value="TreeGrafter"/>
</dbReference>
<evidence type="ECO:0000259" key="15">
    <source>
        <dbReference type="PROSITE" id="PS51483"/>
    </source>
</evidence>
<dbReference type="PROSITE" id="PS51935">
    <property type="entry name" value="NLPC_P60"/>
    <property type="match status" value="1"/>
</dbReference>
<dbReference type="GO" id="GO:0000287">
    <property type="term" value="F:magnesium ion binding"/>
    <property type="evidence" value="ECO:0007669"/>
    <property type="project" value="InterPro"/>
</dbReference>
<evidence type="ECO:0000256" key="12">
    <source>
        <dbReference type="ARBA" id="ARBA00022917"/>
    </source>
</evidence>
<accession>A0A1J5GAP5</accession>
<evidence type="ECO:0000256" key="11">
    <source>
        <dbReference type="ARBA" id="ARBA00022842"/>
    </source>
</evidence>
<dbReference type="Pfam" id="PF17759">
    <property type="entry name" value="tRNA_synthFbeta"/>
    <property type="match status" value="1"/>
</dbReference>
<proteinExistence type="inferred from homology"/>
<dbReference type="GO" id="GO:0008234">
    <property type="term" value="F:cysteine-type peptidase activity"/>
    <property type="evidence" value="ECO:0007669"/>
    <property type="project" value="UniProtKB-KW"/>
</dbReference>
<gene>
    <name evidence="17" type="ORF">AUK15_01390</name>
</gene>
<dbReference type="PANTHER" id="PTHR10947">
    <property type="entry name" value="PHENYLALANYL-TRNA SYNTHETASE BETA CHAIN AND LEUCINE-RICH REPEAT-CONTAINING PROTEIN 47"/>
    <property type="match status" value="1"/>
</dbReference>
<dbReference type="EC" id="6.1.1.20" evidence="3"/>
<evidence type="ECO:0000256" key="1">
    <source>
        <dbReference type="ARBA" id="ARBA00001946"/>
    </source>
</evidence>
<dbReference type="GO" id="GO:0004826">
    <property type="term" value="F:phenylalanine-tRNA ligase activity"/>
    <property type="evidence" value="ECO:0007669"/>
    <property type="project" value="UniProtKB-EC"/>
</dbReference>
<dbReference type="PANTHER" id="PTHR10947:SF0">
    <property type="entry name" value="PHENYLALANINE--TRNA LIGASE BETA SUBUNIT"/>
    <property type="match status" value="1"/>
</dbReference>
<keyword evidence="5" id="KW-0645">Protease</keyword>
<dbReference type="InterPro" id="IPR041616">
    <property type="entry name" value="PheRS_beta_core"/>
</dbReference>
<dbReference type="SUPFAM" id="SSF54991">
    <property type="entry name" value="Anticodon-binding domain of PheRS"/>
    <property type="match status" value="1"/>
</dbReference>
<keyword evidence="8" id="KW-0378">Hydrolase</keyword>
<comment type="caution">
    <text evidence="17">The sequence shown here is derived from an EMBL/GenBank/DDBJ whole genome shotgun (WGS) entry which is preliminary data.</text>
</comment>
<dbReference type="Gene3D" id="3.90.1720.10">
    <property type="entry name" value="endopeptidase domain like (from Nostoc punctiforme)"/>
    <property type="match status" value="1"/>
</dbReference>
<comment type="similarity">
    <text evidence="2">Belongs to the peptidase C40 family.</text>
</comment>
<dbReference type="InterPro" id="IPR009061">
    <property type="entry name" value="DNA-bd_dom_put_sf"/>
</dbReference>
<dbReference type="InterPro" id="IPR000064">
    <property type="entry name" value="NLP_P60_dom"/>
</dbReference>
<evidence type="ECO:0000256" key="9">
    <source>
        <dbReference type="ARBA" id="ARBA00022807"/>
    </source>
</evidence>
<dbReference type="SMART" id="SM00873">
    <property type="entry name" value="B3_4"/>
    <property type="match status" value="1"/>
</dbReference>
<feature type="domain" description="FDX-ACB" evidence="14">
    <location>
        <begin position="703"/>
        <end position="791"/>
    </location>
</feature>
<organism evidence="17 18">
    <name type="scientific">Candidatus Nomurabacteria bacterium CG2_30_43_9</name>
    <dbReference type="NCBI Taxonomy" id="1805283"/>
    <lineage>
        <taxon>Bacteria</taxon>
        <taxon>Candidatus Nomuraibacteriota</taxon>
    </lineage>
</organism>
<dbReference type="Pfam" id="PF03147">
    <property type="entry name" value="FDX-ACB"/>
    <property type="match status" value="1"/>
</dbReference>
<feature type="domain" description="B5" evidence="15">
    <location>
        <begin position="293"/>
        <end position="522"/>
    </location>
</feature>
<evidence type="ECO:0000256" key="4">
    <source>
        <dbReference type="ARBA" id="ARBA00022598"/>
    </source>
</evidence>
<dbReference type="InterPro" id="IPR036690">
    <property type="entry name" value="Fdx_antiC-bd_sf"/>
</dbReference>
<dbReference type="AlphaFoldDB" id="A0A1J5GAP5"/>
<dbReference type="PROSITE" id="PS51447">
    <property type="entry name" value="FDX_ACB"/>
    <property type="match status" value="1"/>
</dbReference>
<keyword evidence="10" id="KW-0067">ATP-binding</keyword>
<dbReference type="InterPro" id="IPR045864">
    <property type="entry name" value="aa-tRNA-synth_II/BPL/LPL"/>
</dbReference>
<evidence type="ECO:0000313" key="18">
    <source>
        <dbReference type="Proteomes" id="UP000182059"/>
    </source>
</evidence>
<dbReference type="EMBL" id="MNYX01000037">
    <property type="protein sequence ID" value="OIP65695.1"/>
    <property type="molecule type" value="Genomic_DNA"/>
</dbReference>
<evidence type="ECO:0000259" key="14">
    <source>
        <dbReference type="PROSITE" id="PS51447"/>
    </source>
</evidence>
<dbReference type="SUPFAM" id="SSF56037">
    <property type="entry name" value="PheT/TilS domain"/>
    <property type="match status" value="1"/>
</dbReference>
<dbReference type="Proteomes" id="UP000182059">
    <property type="component" value="Unassembled WGS sequence"/>
</dbReference>
<evidence type="ECO:0000256" key="8">
    <source>
        <dbReference type="ARBA" id="ARBA00022801"/>
    </source>
</evidence>
<keyword evidence="12" id="KW-0648">Protein biosynthesis</keyword>
<dbReference type="Gene3D" id="3.30.70.380">
    <property type="entry name" value="Ferrodoxin-fold anticodon-binding domain"/>
    <property type="match status" value="1"/>
</dbReference>
<evidence type="ECO:0000256" key="7">
    <source>
        <dbReference type="ARBA" id="ARBA00022741"/>
    </source>
</evidence>
<keyword evidence="7" id="KW-0547">Nucleotide-binding</keyword>
<dbReference type="GO" id="GO:0003723">
    <property type="term" value="F:RNA binding"/>
    <property type="evidence" value="ECO:0007669"/>
    <property type="project" value="InterPro"/>
</dbReference>
<dbReference type="SMART" id="SM00874">
    <property type="entry name" value="B5"/>
    <property type="match status" value="1"/>
</dbReference>
<dbReference type="InterPro" id="IPR020825">
    <property type="entry name" value="Phe-tRNA_synthase-like_B3/B4"/>
</dbReference>
<sequence>MNIFTSYKNLSRYVEKLPPTDKLSDILLTHICEVEGVEKKGDDTIFELKITPDRGHLLSYVGLAREVAVFSDAKLKTFSPKVSTSEIKSKLNVEIHEPKACLRYVGRVVEGVDGKESPAWLKEALEAVGQRSINAIVDVTNFVMLELGQPMHAFDADMLSRGSNGEIKIIVRNADKGEKIETFDGKDIALPEGVAVITDTSRALAIAGVKGGAHAGVGEKVNTIVLESAIFNSALVRKASAYVNIRTDSSRRFEHNRAPEIAPIAMERATELLLEIFPYAKAGEVVDMYPRPANSYRVSMSPNDIARTLGISYSEKDLERDLIRLGFEYEKIKNPAEKIALRAKELIGTPYFYGASVRFDAPNKFDCSGFATYLYLEAGIKIPRISVDQYVFGEEVSLDALQTGDLIFSVNEGSEIYHESIEWMKGTKVHEQGIDHVGVYIGDGMIAHASRYNKSVGEAGGVFIEKLADSPRFKNNTGARRIPTINEERFSVVAPAERFDIRIPADIAEEIARLIGYNKIPVATLPDDGFKPAHNDAYGATIKVRNALASLGFSEIFTYAFRKEGKVGLMNPMAEGVNFLRDNLADGMKEALVFNARNAPLLGVDEILMFEIGTVFFAPEKESIHISVGANVTKNMKQSAKIEMERKILLQAHKAVEDALGTPVSWGEEGSVWECTLPVRKIECGKYDLLISSSASAPYKRISVYPFVLRDIAMWAPTNVTKDEINKIIRAEGAELLVRDRLFDVFTKDSKTSYAFNLVFQSQERTLSDAEVNEVMSRITMKLLDKGLEVR</sequence>
<evidence type="ECO:0000259" key="16">
    <source>
        <dbReference type="PROSITE" id="PS51935"/>
    </source>
</evidence>
<dbReference type="GO" id="GO:0005524">
    <property type="term" value="F:ATP binding"/>
    <property type="evidence" value="ECO:0007669"/>
    <property type="project" value="UniProtKB-KW"/>
</dbReference>
<dbReference type="SUPFAM" id="SSF54001">
    <property type="entry name" value="Cysteine proteinases"/>
    <property type="match status" value="1"/>
</dbReference>
<feature type="domain" description="NlpC/P60" evidence="16">
    <location>
        <begin position="333"/>
        <end position="483"/>
    </location>
</feature>
<comment type="cofactor">
    <cofactor evidence="1">
        <name>Mg(2+)</name>
        <dbReference type="ChEBI" id="CHEBI:18420"/>
    </cofactor>
</comment>
<dbReference type="InterPro" id="IPR038765">
    <property type="entry name" value="Papain-like_cys_pep_sf"/>
</dbReference>
<reference evidence="17 18" key="1">
    <citation type="journal article" date="2016" name="Environ. Microbiol.">
        <title>Genomic resolution of a cold subsurface aquifer community provides metabolic insights for novel microbes adapted to high CO concentrations.</title>
        <authorList>
            <person name="Probst A.J."/>
            <person name="Castelle C.J."/>
            <person name="Singh A."/>
            <person name="Brown C.T."/>
            <person name="Anantharaman K."/>
            <person name="Sharon I."/>
            <person name="Hug L.A."/>
            <person name="Burstein D."/>
            <person name="Emerson J.B."/>
            <person name="Thomas B.C."/>
            <person name="Banfield J.F."/>
        </authorList>
    </citation>
    <scope>NUCLEOTIDE SEQUENCE [LARGE SCALE GENOMIC DNA]</scope>
    <source>
        <strain evidence="17">CG2_30_43_9</strain>
    </source>
</reference>
<dbReference type="Pfam" id="PF00877">
    <property type="entry name" value="NLPC_P60"/>
    <property type="match status" value="1"/>
</dbReference>
<dbReference type="GO" id="GO:0006508">
    <property type="term" value="P:proteolysis"/>
    <property type="evidence" value="ECO:0007669"/>
    <property type="project" value="UniProtKB-KW"/>
</dbReference>
<dbReference type="Gene3D" id="3.50.40.10">
    <property type="entry name" value="Phenylalanyl-trna Synthetase, Chain B, domain 3"/>
    <property type="match status" value="1"/>
</dbReference>
<keyword evidence="11" id="KW-0460">Magnesium</keyword>
<dbReference type="GO" id="GO:0006432">
    <property type="term" value="P:phenylalanyl-tRNA aminoacylation"/>
    <property type="evidence" value="ECO:0007669"/>
    <property type="project" value="InterPro"/>
</dbReference>
<keyword evidence="9" id="KW-0788">Thiol protease</keyword>